<accession>A0A6G3SLK7</accession>
<proteinExistence type="predicted"/>
<dbReference type="Pfam" id="PF05721">
    <property type="entry name" value="PhyH"/>
    <property type="match status" value="1"/>
</dbReference>
<comment type="caution">
    <text evidence="1">The sequence shown here is derived from an EMBL/GenBank/DDBJ whole genome shotgun (WGS) entry which is preliminary data.</text>
</comment>
<dbReference type="SUPFAM" id="SSF51197">
    <property type="entry name" value="Clavaminate synthase-like"/>
    <property type="match status" value="1"/>
</dbReference>
<sequence length="251" mass="27556">MDSSPAPAGTFADGAAAPLTALDAYGPSDELAAAYERDGVVLVRGLFSPDDLARIREELAAHMTRTVPHLTRDVHFEADGETVRVANELQRYAPFFADLLASPRQTDLVESVTGWRPQPFYAEYFAKQPHGSVAQPHQDSAFEHVEPRQYVHLWIALDDITPDMGPLRLWLGSNRFGVFPHDRRDFGKFQHLSPETVAGFDFPVAEGIAEAGDLFLLDTGLVHASTPNTSSRPRPSLALAYRGVGSVHHDS</sequence>
<dbReference type="InterPro" id="IPR008775">
    <property type="entry name" value="Phytyl_CoA_dOase-like"/>
</dbReference>
<evidence type="ECO:0000313" key="3">
    <source>
        <dbReference type="Proteomes" id="UP000470951"/>
    </source>
</evidence>
<dbReference type="AlphaFoldDB" id="A0A6G3SLK7"/>
<name>A0A6G3SLK7_STRAQ</name>
<dbReference type="GO" id="GO:0005506">
    <property type="term" value="F:iron ion binding"/>
    <property type="evidence" value="ECO:0007669"/>
    <property type="project" value="UniProtKB-ARBA"/>
</dbReference>
<keyword evidence="1" id="KW-0223">Dioxygenase</keyword>
<keyword evidence="1" id="KW-0560">Oxidoreductase</keyword>
<gene>
    <name evidence="1" type="ORF">G3I43_05055</name>
    <name evidence="2" type="ORF">G3I58_08995</name>
</gene>
<dbReference type="Gene3D" id="2.60.120.620">
    <property type="entry name" value="q2cbj1_9rhob like domain"/>
    <property type="match status" value="1"/>
</dbReference>
<dbReference type="RefSeq" id="WP_087763971.1">
    <property type="nucleotide sequence ID" value="NZ_CBDRIV010000005.1"/>
</dbReference>
<evidence type="ECO:0000313" key="2">
    <source>
        <dbReference type="EMBL" id="NEB98120.1"/>
    </source>
</evidence>
<reference evidence="1 3" key="1">
    <citation type="submission" date="2020-01" db="EMBL/GenBank/DDBJ databases">
        <title>Insect and environment-associated Actinomycetes.</title>
        <authorList>
            <person name="Currrie C."/>
            <person name="Chevrette M."/>
            <person name="Carlson C."/>
            <person name="Stubbendieck R."/>
            <person name="Wendt-Pienkowski E."/>
        </authorList>
    </citation>
    <scope>NUCLEOTIDE SEQUENCE</scope>
    <source>
        <strain evidence="1">SID505</strain>
        <strain evidence="2 3">SID7903</strain>
    </source>
</reference>
<dbReference type="GO" id="GO:0016706">
    <property type="term" value="F:2-oxoglutarate-dependent dioxygenase activity"/>
    <property type="evidence" value="ECO:0007669"/>
    <property type="project" value="UniProtKB-ARBA"/>
</dbReference>
<dbReference type="EMBL" id="JAAGMS010000094">
    <property type="protein sequence ID" value="NEB98120.1"/>
    <property type="molecule type" value="Genomic_DNA"/>
</dbReference>
<dbReference type="PANTHER" id="PTHR20883">
    <property type="entry name" value="PHYTANOYL-COA DIOXYGENASE DOMAIN CONTAINING 1"/>
    <property type="match status" value="1"/>
</dbReference>
<dbReference type="PANTHER" id="PTHR20883:SF48">
    <property type="entry name" value="ECTOINE DIOXYGENASE"/>
    <property type="match status" value="1"/>
</dbReference>
<organism evidence="1">
    <name type="scientific">Streptomyces anulatus</name>
    <name type="common">Streptomyces chrysomallus</name>
    <dbReference type="NCBI Taxonomy" id="1892"/>
    <lineage>
        <taxon>Bacteria</taxon>
        <taxon>Bacillati</taxon>
        <taxon>Actinomycetota</taxon>
        <taxon>Actinomycetes</taxon>
        <taxon>Kitasatosporales</taxon>
        <taxon>Streptomycetaceae</taxon>
        <taxon>Streptomyces</taxon>
    </lineage>
</organism>
<protein>
    <submittedName>
        <fullName evidence="1">Phytanoyl-CoA dioxygenase family protein</fullName>
    </submittedName>
</protein>
<evidence type="ECO:0000313" key="1">
    <source>
        <dbReference type="EMBL" id="NEB83555.1"/>
    </source>
</evidence>
<dbReference type="EMBL" id="JAAGMK010000126">
    <property type="protein sequence ID" value="NEB83555.1"/>
    <property type="molecule type" value="Genomic_DNA"/>
</dbReference>
<dbReference type="Proteomes" id="UP000470951">
    <property type="component" value="Unassembled WGS sequence"/>
</dbReference>